<evidence type="ECO:0000313" key="3">
    <source>
        <dbReference type="Proteomes" id="UP001516464"/>
    </source>
</evidence>
<dbReference type="Gene3D" id="3.40.50.410">
    <property type="entry name" value="von Willebrand factor, type A domain"/>
    <property type="match status" value="1"/>
</dbReference>
<gene>
    <name evidence="2" type="primary">psmD4</name>
    <name evidence="2" type="ORF">TCON_0989</name>
</gene>
<protein>
    <submittedName>
        <fullName evidence="2">26S proteasome non-ATPase regulatory subunit 4</fullName>
    </submittedName>
</protein>
<proteinExistence type="predicted"/>
<dbReference type="SUPFAM" id="SSF53300">
    <property type="entry name" value="vWA-like"/>
    <property type="match status" value="1"/>
</dbReference>
<comment type="caution">
    <text evidence="2">The sequence shown here is derived from an EMBL/GenBank/DDBJ whole genome shotgun (WGS) entry which is preliminary data.</text>
</comment>
<accession>A0ABQ7I027</accession>
<dbReference type="Pfam" id="PF13519">
    <property type="entry name" value="VWA_2"/>
    <property type="match status" value="1"/>
</dbReference>
<dbReference type="InterPro" id="IPR002035">
    <property type="entry name" value="VWF_A"/>
</dbReference>
<dbReference type="InterPro" id="IPR036465">
    <property type="entry name" value="vWFA_dom_sf"/>
</dbReference>
<feature type="domain" description="VWFA" evidence="1">
    <location>
        <begin position="5"/>
        <end position="110"/>
    </location>
</feature>
<dbReference type="Proteomes" id="UP001516464">
    <property type="component" value="Unassembled WGS sequence"/>
</dbReference>
<keyword evidence="3" id="KW-1185">Reference proteome</keyword>
<dbReference type="GO" id="GO:0000502">
    <property type="term" value="C:proteasome complex"/>
    <property type="evidence" value="ECO:0007669"/>
    <property type="project" value="UniProtKB-KW"/>
</dbReference>
<evidence type="ECO:0000313" key="2">
    <source>
        <dbReference type="EMBL" id="KAF7683813.1"/>
    </source>
</evidence>
<dbReference type="InterPro" id="IPR003903">
    <property type="entry name" value="UIM_dom"/>
</dbReference>
<reference evidence="2 3" key="1">
    <citation type="submission" date="2019-01" db="EMBL/GenBank/DDBJ databases">
        <title>Genomes sequencing and comparative genomics of infectious freshwater microsporidia, Cucumispora dikerogammari and Thelohania contejeani.</title>
        <authorList>
            <person name="Cormier A."/>
            <person name="Giraud I."/>
            <person name="Wattier R."/>
            <person name="Teixeira M."/>
            <person name="Grandjean F."/>
            <person name="Rigaud T."/>
            <person name="Cordaux R."/>
        </authorList>
    </citation>
    <scope>NUCLEOTIDE SEQUENCE [LARGE SCALE GENOMIC DNA]</scope>
    <source>
        <strain evidence="2">T1</strain>
        <tissue evidence="2">Spores</tissue>
    </source>
</reference>
<name>A0ABQ7I027_9MICR</name>
<sequence>MVEATVIVLDNSRYMQNQDYLPNRYTLQMESIKSIIFSKFDENNENVLGIVPTAQPAPNYITPTREKNHINLFISKLELNQNSPLDKILYLAIQSLSHRSQPNKRLIIFLGSPIGNDENTDIILSKIIDQIITITNRGVIVNMILFAEAMVYYEWLQTEIDNPNFNIVAINPDDNFYGIVSGIVGGITGEEDFEDDPELMMALKLSLEESQKNKQ</sequence>
<dbReference type="PROSITE" id="PS50330">
    <property type="entry name" value="UIM"/>
    <property type="match status" value="1"/>
</dbReference>
<keyword evidence="2" id="KW-0647">Proteasome</keyword>
<organism evidence="2 3">
    <name type="scientific">Astathelohania contejeani</name>
    <dbReference type="NCBI Taxonomy" id="164912"/>
    <lineage>
        <taxon>Eukaryota</taxon>
        <taxon>Fungi</taxon>
        <taxon>Fungi incertae sedis</taxon>
        <taxon>Microsporidia</taxon>
        <taxon>Astathelohaniidae</taxon>
        <taxon>Astathelohania</taxon>
    </lineage>
</organism>
<evidence type="ECO:0000259" key="1">
    <source>
        <dbReference type="Pfam" id="PF13519"/>
    </source>
</evidence>
<dbReference type="EMBL" id="SBIQ01000050">
    <property type="protein sequence ID" value="KAF7683813.1"/>
    <property type="molecule type" value="Genomic_DNA"/>
</dbReference>